<dbReference type="EMBL" id="BONV01000031">
    <property type="protein sequence ID" value="GIG82589.1"/>
    <property type="molecule type" value="Genomic_DNA"/>
</dbReference>
<evidence type="ECO:0000313" key="2">
    <source>
        <dbReference type="EMBL" id="GIG82589.1"/>
    </source>
</evidence>
<proteinExistence type="predicted"/>
<dbReference type="Gene3D" id="2.30.30.40">
    <property type="entry name" value="SH3 Domains"/>
    <property type="match status" value="2"/>
</dbReference>
<comment type="caution">
    <text evidence="2">The sequence shown here is derived from an EMBL/GenBank/DDBJ whole genome shotgun (WGS) entry which is preliminary data.</text>
</comment>
<feature type="domain" description="SH3b" evidence="1">
    <location>
        <begin position="75"/>
        <end position="140"/>
    </location>
</feature>
<accession>A0A8J3VA67</accession>
<dbReference type="InterPro" id="IPR052354">
    <property type="entry name" value="Cell_Wall_Dynamics_Protein"/>
</dbReference>
<dbReference type="Proteomes" id="UP000630097">
    <property type="component" value="Unassembled WGS sequence"/>
</dbReference>
<gene>
    <name evidence="2" type="ORF">Pka01_57160</name>
</gene>
<dbReference type="PROSITE" id="PS51781">
    <property type="entry name" value="SH3B"/>
    <property type="match status" value="2"/>
</dbReference>
<dbReference type="SMART" id="SM00287">
    <property type="entry name" value="SH3b"/>
    <property type="match status" value="2"/>
</dbReference>
<dbReference type="AlphaFoldDB" id="A0A8J3VA67"/>
<dbReference type="Pfam" id="PF08239">
    <property type="entry name" value="SH3_3"/>
    <property type="match status" value="1"/>
</dbReference>
<evidence type="ECO:0000259" key="1">
    <source>
        <dbReference type="PROSITE" id="PS51781"/>
    </source>
</evidence>
<feature type="domain" description="SH3b" evidence="1">
    <location>
        <begin position="157"/>
        <end position="223"/>
    </location>
</feature>
<sequence>MSIADRVLLTPTITPATPDKRCGQKGDIVKVAKRVASGLTICAAAGWLAVAAPPAHATAPPAGAPTLQTAACTYQLTNLRTGGYLNVRTSPATTSRRVGTLKPSDGTFTGSCAATRGWFSVTSSNGRTGWVSGHYLRRSGPVHRVAVPKTPSLTCTYLVANVRRASYLNVRSAPGVHARRVGTLRVSDGRFSGGCASSRGWVAVRSSNGRTGWAAAHYVRKTTRTPLAASASRPWGCTYQLTHVQPNGVVTVYKSRGTTYEPVGTLRLSDGRFGGGCTATQGWVPVTSSNGRPGWVSDYYLQRVTG</sequence>
<dbReference type="PANTHER" id="PTHR34408">
    <property type="entry name" value="FAMILY PROTEIN, PUTATIVE-RELATED"/>
    <property type="match status" value="1"/>
</dbReference>
<name>A0A8J3VA67_9ACTN</name>
<protein>
    <recommendedName>
        <fullName evidence="1">SH3b domain-containing protein</fullName>
    </recommendedName>
</protein>
<keyword evidence="3" id="KW-1185">Reference proteome</keyword>
<dbReference type="PANTHER" id="PTHR34408:SF1">
    <property type="entry name" value="GLYCOSYL HYDROLASE FAMILY 19 DOMAIN-CONTAINING PROTEIN HI_1415"/>
    <property type="match status" value="1"/>
</dbReference>
<reference evidence="2 3" key="1">
    <citation type="submission" date="2021-01" db="EMBL/GenBank/DDBJ databases">
        <title>Whole genome shotgun sequence of Planotetraspora kaengkrachanensis NBRC 104272.</title>
        <authorList>
            <person name="Komaki H."/>
            <person name="Tamura T."/>
        </authorList>
    </citation>
    <scope>NUCLEOTIDE SEQUENCE [LARGE SCALE GENOMIC DNA]</scope>
    <source>
        <strain evidence="2 3">NBRC 104272</strain>
    </source>
</reference>
<dbReference type="InterPro" id="IPR003646">
    <property type="entry name" value="SH3-like_bac-type"/>
</dbReference>
<organism evidence="2 3">
    <name type="scientific">Planotetraspora kaengkrachanensis</name>
    <dbReference type="NCBI Taxonomy" id="575193"/>
    <lineage>
        <taxon>Bacteria</taxon>
        <taxon>Bacillati</taxon>
        <taxon>Actinomycetota</taxon>
        <taxon>Actinomycetes</taxon>
        <taxon>Streptosporangiales</taxon>
        <taxon>Streptosporangiaceae</taxon>
        <taxon>Planotetraspora</taxon>
    </lineage>
</organism>
<evidence type="ECO:0000313" key="3">
    <source>
        <dbReference type="Proteomes" id="UP000630097"/>
    </source>
</evidence>